<dbReference type="SMART" id="SM00530">
    <property type="entry name" value="HTH_XRE"/>
    <property type="match status" value="1"/>
</dbReference>
<gene>
    <name evidence="2" type="ORF">BIV57_04485</name>
</gene>
<dbReference type="PANTHER" id="PTHR35010:SF2">
    <property type="entry name" value="BLL4672 PROTEIN"/>
    <property type="match status" value="1"/>
</dbReference>
<proteinExistence type="predicted"/>
<dbReference type="Gene3D" id="3.30.450.180">
    <property type="match status" value="1"/>
</dbReference>
<dbReference type="AlphaFoldDB" id="A0A1J7BJ92"/>
<dbReference type="RefSeq" id="WP_071655342.1">
    <property type="nucleotide sequence ID" value="NZ_MLCF01000016.1"/>
</dbReference>
<sequence length="298" mass="33305">MSNRSEVREFLVSRRGKVTPEQVGLVPLGGARRVPGLRRGEVAELAGVSVEYYTQLERGSLRGASEGVLDAIARALLLDEAERTHLFDLARAANAATAVRRRPSAAAQRVRPAIQQILDSQLSPAWVRNGRGDIVATNRLGRALNSPLFDDPARPVNHARFRFLNPRAAEYYRDWDEVARTVVSVLRAEAGRSPYDKGLTDLIGELSTRSEEFRTRWAAHDVRLHRNGIKRLHHPVVGDLDLSYEGLDLPSDPGLTLYIYTAEPGSPSQQALDLLASWAVTLEEQERREQDEHRQEQP</sequence>
<reference evidence="2 3" key="1">
    <citation type="submission" date="2016-10" db="EMBL/GenBank/DDBJ databases">
        <title>Genome sequence of Streptomyces gilvigriseus MUSC 26.</title>
        <authorList>
            <person name="Lee L.-H."/>
            <person name="Ser H.-L."/>
        </authorList>
    </citation>
    <scope>NUCLEOTIDE SEQUENCE [LARGE SCALE GENOMIC DNA]</scope>
    <source>
        <strain evidence="2 3">MUSC 26</strain>
    </source>
</reference>
<dbReference type="Pfam" id="PF17765">
    <property type="entry name" value="MLTR_LBD"/>
    <property type="match status" value="1"/>
</dbReference>
<dbReference type="Gene3D" id="1.10.260.40">
    <property type="entry name" value="lambda repressor-like DNA-binding domains"/>
    <property type="match status" value="1"/>
</dbReference>
<dbReference type="InterPro" id="IPR041413">
    <property type="entry name" value="MLTR_LBD"/>
</dbReference>
<evidence type="ECO:0000259" key="1">
    <source>
        <dbReference type="SMART" id="SM00530"/>
    </source>
</evidence>
<dbReference type="PANTHER" id="PTHR35010">
    <property type="entry name" value="BLL4672 PROTEIN-RELATED"/>
    <property type="match status" value="1"/>
</dbReference>
<dbReference type="SUPFAM" id="SSF47413">
    <property type="entry name" value="lambda repressor-like DNA-binding domains"/>
    <property type="match status" value="1"/>
</dbReference>
<dbReference type="CDD" id="cd00093">
    <property type="entry name" value="HTH_XRE"/>
    <property type="match status" value="1"/>
</dbReference>
<protein>
    <submittedName>
        <fullName evidence="2">Transcriptional regulator</fullName>
    </submittedName>
</protein>
<dbReference type="EMBL" id="MLCF01000016">
    <property type="protein sequence ID" value="OIV38653.1"/>
    <property type="molecule type" value="Genomic_DNA"/>
</dbReference>
<dbReference type="Proteomes" id="UP000243342">
    <property type="component" value="Unassembled WGS sequence"/>
</dbReference>
<comment type="caution">
    <text evidence="2">The sequence shown here is derived from an EMBL/GenBank/DDBJ whole genome shotgun (WGS) entry which is preliminary data.</text>
</comment>
<organism evidence="2 3">
    <name type="scientific">Mangrovactinospora gilvigrisea</name>
    <dbReference type="NCBI Taxonomy" id="1428644"/>
    <lineage>
        <taxon>Bacteria</taxon>
        <taxon>Bacillati</taxon>
        <taxon>Actinomycetota</taxon>
        <taxon>Actinomycetes</taxon>
        <taxon>Kitasatosporales</taxon>
        <taxon>Streptomycetaceae</taxon>
        <taxon>Mangrovactinospora</taxon>
    </lineage>
</organism>
<dbReference type="GO" id="GO:0003677">
    <property type="term" value="F:DNA binding"/>
    <property type="evidence" value="ECO:0007669"/>
    <property type="project" value="InterPro"/>
</dbReference>
<evidence type="ECO:0000313" key="2">
    <source>
        <dbReference type="EMBL" id="OIV38653.1"/>
    </source>
</evidence>
<keyword evidence="3" id="KW-1185">Reference proteome</keyword>
<evidence type="ECO:0000313" key="3">
    <source>
        <dbReference type="Proteomes" id="UP000243342"/>
    </source>
</evidence>
<accession>A0A1J7BJ92</accession>
<dbReference type="InterPro" id="IPR010982">
    <property type="entry name" value="Lambda_DNA-bd_dom_sf"/>
</dbReference>
<feature type="domain" description="HTH cro/C1-type" evidence="1">
    <location>
        <begin position="6"/>
        <end position="83"/>
    </location>
</feature>
<name>A0A1J7BJ92_9ACTN</name>
<dbReference type="InterPro" id="IPR001387">
    <property type="entry name" value="Cro/C1-type_HTH"/>
</dbReference>
<dbReference type="Pfam" id="PF13560">
    <property type="entry name" value="HTH_31"/>
    <property type="match status" value="1"/>
</dbReference>
<dbReference type="STRING" id="1428644.BIV57_04485"/>